<dbReference type="GO" id="GO:0006260">
    <property type="term" value="P:DNA replication"/>
    <property type="evidence" value="ECO:0007669"/>
    <property type="project" value="UniProtKB-KW"/>
</dbReference>
<dbReference type="RefSeq" id="WP_104272237.1">
    <property type="nucleotide sequence ID" value="NZ_PSSW01000015.1"/>
</dbReference>
<dbReference type="Pfam" id="PF01446">
    <property type="entry name" value="Rep_1"/>
    <property type="match status" value="1"/>
</dbReference>
<dbReference type="InterPro" id="IPR000989">
    <property type="entry name" value="Rep"/>
</dbReference>
<organism evidence="3 4">
    <name type="scientific">Marinobacter flavimaris</name>
    <dbReference type="NCBI Taxonomy" id="262076"/>
    <lineage>
        <taxon>Bacteria</taxon>
        <taxon>Pseudomonadati</taxon>
        <taxon>Pseudomonadota</taxon>
        <taxon>Gammaproteobacteria</taxon>
        <taxon>Pseudomonadales</taxon>
        <taxon>Marinobacteraceae</taxon>
        <taxon>Marinobacter</taxon>
    </lineage>
</organism>
<comment type="caution">
    <text evidence="3">The sequence shown here is derived from an EMBL/GenBank/DDBJ whole genome shotgun (WGS) entry which is preliminary data.</text>
</comment>
<keyword evidence="2" id="KW-0235">DNA replication</keyword>
<keyword evidence="4" id="KW-1185">Reference proteome</keyword>
<dbReference type="AlphaFoldDB" id="A0A3D8GXQ7"/>
<dbReference type="Proteomes" id="UP000256431">
    <property type="component" value="Unassembled WGS sequence"/>
</dbReference>
<reference evidence="3 4" key="1">
    <citation type="submission" date="2018-08" db="EMBL/GenBank/DDBJ databases">
        <title>Genome sequence of Marinobacter flavimaris KCTC 12185.</title>
        <authorList>
            <person name="Chun J."/>
            <person name="Kim B.-Y."/>
            <person name="Choi S.-B."/>
            <person name="Kwak M.-J."/>
        </authorList>
    </citation>
    <scope>NUCLEOTIDE SEQUENCE [LARGE SCALE GENOMIC DNA]</scope>
    <source>
        <strain evidence="3 4">KCTC 12185</strain>
    </source>
</reference>
<accession>A0A3D8GXQ7</accession>
<gene>
    <name evidence="3" type="ORF">DXI23_19585</name>
</gene>
<evidence type="ECO:0000313" key="3">
    <source>
        <dbReference type="EMBL" id="RDU39237.1"/>
    </source>
</evidence>
<name>A0A3D8GXQ7_9GAMM</name>
<dbReference type="GO" id="GO:0003677">
    <property type="term" value="F:DNA binding"/>
    <property type="evidence" value="ECO:0007669"/>
    <property type="project" value="InterPro"/>
</dbReference>
<proteinExistence type="inferred from homology"/>
<evidence type="ECO:0000313" key="4">
    <source>
        <dbReference type="Proteomes" id="UP000256431"/>
    </source>
</evidence>
<protein>
    <submittedName>
        <fullName evidence="3">Uncharacterized protein</fullName>
    </submittedName>
</protein>
<evidence type="ECO:0000256" key="2">
    <source>
        <dbReference type="ARBA" id="ARBA00022705"/>
    </source>
</evidence>
<sequence length="298" mass="35155">MNFQKRKSSSFSELHYFKTISREIADHFLSDGATDWDGYRISECAKIIRSYNSSSGGVFLDPLYCKHPHCPQCQKNNAKKYRSQIHHLLDEYPELLLGNWMFLTLTVRNCDVDDLGSTIDSMTDALDRLKRRKFWKKYVLGGIRFLEVTERQRDRETVHPHFHILLLVRPSMFAGNNYVSTNLWAKHWQKALSAHYEPMVHVKRFKGDPSEMRSRIVSHAGYSLKPRTKVLDRRRFLVLTDQMRNRNRVRSFGVVRKLLSELRGQTAFDAIEQQEEARRRHEPKILTWDEKIAGYKPL</sequence>
<evidence type="ECO:0000256" key="1">
    <source>
        <dbReference type="ARBA" id="ARBA00008909"/>
    </source>
</evidence>
<comment type="similarity">
    <text evidence="1">Belongs to the Gram-positive plasmids replication protein type 1 family.</text>
</comment>
<dbReference type="EMBL" id="QRDH01000014">
    <property type="protein sequence ID" value="RDU39237.1"/>
    <property type="molecule type" value="Genomic_DNA"/>
</dbReference>